<feature type="compositionally biased region" description="Low complexity" evidence="1">
    <location>
        <begin position="236"/>
        <end position="259"/>
    </location>
</feature>
<feature type="compositionally biased region" description="Low complexity" evidence="1">
    <location>
        <begin position="604"/>
        <end position="621"/>
    </location>
</feature>
<feature type="compositionally biased region" description="Basic and acidic residues" evidence="1">
    <location>
        <begin position="346"/>
        <end position="362"/>
    </location>
</feature>
<feature type="region of interest" description="Disordered" evidence="1">
    <location>
        <begin position="90"/>
        <end position="109"/>
    </location>
</feature>
<feature type="region of interest" description="Disordered" evidence="1">
    <location>
        <begin position="321"/>
        <end position="365"/>
    </location>
</feature>
<feature type="compositionally biased region" description="Acidic residues" evidence="1">
    <location>
        <begin position="209"/>
        <end position="221"/>
    </location>
</feature>
<dbReference type="Proteomes" id="UP000663845">
    <property type="component" value="Unassembled WGS sequence"/>
</dbReference>
<proteinExistence type="predicted"/>
<feature type="compositionally biased region" description="Polar residues" evidence="1">
    <location>
        <begin position="223"/>
        <end position="233"/>
    </location>
</feature>
<protein>
    <submittedName>
        <fullName evidence="2">Uncharacterized protein</fullName>
    </submittedName>
</protein>
<organism evidence="2 3">
    <name type="scientific">Adineta steineri</name>
    <dbReference type="NCBI Taxonomy" id="433720"/>
    <lineage>
        <taxon>Eukaryota</taxon>
        <taxon>Metazoa</taxon>
        <taxon>Spiralia</taxon>
        <taxon>Gnathifera</taxon>
        <taxon>Rotifera</taxon>
        <taxon>Eurotatoria</taxon>
        <taxon>Bdelloidea</taxon>
        <taxon>Adinetida</taxon>
        <taxon>Adinetidae</taxon>
        <taxon>Adineta</taxon>
    </lineage>
</organism>
<feature type="compositionally biased region" description="Low complexity" evidence="1">
    <location>
        <begin position="555"/>
        <end position="573"/>
    </location>
</feature>
<feature type="region of interest" description="Disordered" evidence="1">
    <location>
        <begin position="504"/>
        <end position="524"/>
    </location>
</feature>
<comment type="caution">
    <text evidence="2">The sequence shown here is derived from an EMBL/GenBank/DDBJ whole genome shotgun (WGS) entry which is preliminary data.</text>
</comment>
<name>A0A813N1Z1_9BILA</name>
<gene>
    <name evidence="2" type="ORF">JYZ213_LOCUS969</name>
</gene>
<dbReference type="AlphaFoldDB" id="A0A813N1Z1"/>
<accession>A0A813N1Z1</accession>
<feature type="compositionally biased region" description="Acidic residues" evidence="1">
    <location>
        <begin position="275"/>
        <end position="286"/>
    </location>
</feature>
<feature type="region of interest" description="Disordered" evidence="1">
    <location>
        <begin position="203"/>
        <end position="308"/>
    </location>
</feature>
<reference evidence="2" key="1">
    <citation type="submission" date="2021-02" db="EMBL/GenBank/DDBJ databases">
        <authorList>
            <person name="Nowell W R."/>
        </authorList>
    </citation>
    <scope>NUCLEOTIDE SEQUENCE</scope>
</reference>
<feature type="region of interest" description="Disordered" evidence="1">
    <location>
        <begin position="780"/>
        <end position="827"/>
    </location>
</feature>
<feature type="region of interest" description="Disordered" evidence="1">
    <location>
        <begin position="14"/>
        <end position="54"/>
    </location>
</feature>
<feature type="compositionally biased region" description="Low complexity" evidence="1">
    <location>
        <begin position="514"/>
        <end position="524"/>
    </location>
</feature>
<feature type="compositionally biased region" description="Polar residues" evidence="1">
    <location>
        <begin position="574"/>
        <end position="603"/>
    </location>
</feature>
<sequence length="904" mass="101476">MVVDIAPQQQLNEVFTTNRSHHRSSSSTHRRSSTTIDDTSSLVSNNNNNNNTMTNGHRFANDELGKKAVQILGHATAILGCRRQTSIDFHGQQPPRLNITQSPSSINPRNNISNTASTTIVHNSSTITSSSLSTNTTISNTSIRKSKPSVTVEHLVPLILQLVVAPTFMKLPEMISRRQLNSKSVENVLESRKMALALHHESVVKLSDDENEDDDDDDDNDNITNTNTVLTEITDNKINNNSINQNNSNDNHSYHSYENQIEPQHSGISSSRCQEDEDSEDEDSDNQETAHSDAENDDGTNETNPNTLSLMDFVRGKETISEPVDSSLKHSPESLTNIKKRSTSPEIKRDIDNHVHNSEEHQNKRKKMNRALLESFMLSVNNTTMNSKRPSLPITIPTHLFYDQPLSDSTKQDDDQLNERLQRTSKRYASGSTKHDINTDVIDGLSQSSSSSLNNQITPINGTHQKKNKTSHVQDKIVYTKQEPSTINSTTVVKNEQITISNGILPNETDNKTRTTTSLPPTTNTATVIPMITTQPKKEKPTANVKPLQQSTPIDNLSTTNSNNNGINISDSLTTTNTRSMLSSTKSNYSKLNVKPLQQSTPIDNLSTTNSNNNGINISDSLTTTNTRSMLSSTKSNYSKLKNMSKADLASLARKKKKQADNGKRTSFKEARESLGLYLESVCYFIQCASDETKLDQRSSLLQTTLTMLQQLAQNHKKMFHLSNPTQLTDLYSLQQKFLLINYWLQSLIYYLQFNSNMPTIDRHATQVTEYFNQLKNPSSAASLTRTTNSNNQQQSTPINDNNPISPLSTTSQTSSSDLSTTSGNNSTEQHRYMYDFSKFMLNSYYSTSYWNKAESLMREKPLKEFTEQLLKQNQNRRLSRDDTTLDFILYIFDAIELLRLSVA</sequence>
<evidence type="ECO:0000313" key="2">
    <source>
        <dbReference type="EMBL" id="CAF0728198.1"/>
    </source>
</evidence>
<dbReference type="EMBL" id="CAJNOG010000004">
    <property type="protein sequence ID" value="CAF0728198.1"/>
    <property type="molecule type" value="Genomic_DNA"/>
</dbReference>
<evidence type="ECO:0000256" key="1">
    <source>
        <dbReference type="SAM" id="MobiDB-lite"/>
    </source>
</evidence>
<feature type="region of interest" description="Disordered" evidence="1">
    <location>
        <begin position="536"/>
        <end position="621"/>
    </location>
</feature>
<feature type="compositionally biased region" description="Polar residues" evidence="1">
    <location>
        <begin position="780"/>
        <end position="805"/>
    </location>
</feature>
<feature type="compositionally biased region" description="Basic residues" evidence="1">
    <location>
        <begin position="19"/>
        <end position="32"/>
    </location>
</feature>
<evidence type="ECO:0000313" key="3">
    <source>
        <dbReference type="Proteomes" id="UP000663845"/>
    </source>
</evidence>
<feature type="compositionally biased region" description="Low complexity" evidence="1">
    <location>
        <begin position="806"/>
        <end position="827"/>
    </location>
</feature>
<feature type="compositionally biased region" description="Low complexity" evidence="1">
    <location>
        <begin position="33"/>
        <end position="51"/>
    </location>
</feature>